<comment type="caution">
    <text evidence="3">The sequence shown here is derived from an EMBL/GenBank/DDBJ whole genome shotgun (WGS) entry which is preliminary data.</text>
</comment>
<dbReference type="PANTHER" id="PTHR33512">
    <property type="entry name" value="PROTEIN, PUTATIVE (DUF1191)-RELATED"/>
    <property type="match status" value="1"/>
</dbReference>
<evidence type="ECO:0000313" key="3">
    <source>
        <dbReference type="EMBL" id="KAK6137306.1"/>
    </source>
</evidence>
<reference evidence="3 4" key="1">
    <citation type="journal article" date="2021" name="Comput. Struct. Biotechnol. J.">
        <title>De novo genome assembly of the potent medicinal plant Rehmannia glutinosa using nanopore technology.</title>
        <authorList>
            <person name="Ma L."/>
            <person name="Dong C."/>
            <person name="Song C."/>
            <person name="Wang X."/>
            <person name="Zheng X."/>
            <person name="Niu Y."/>
            <person name="Chen S."/>
            <person name="Feng W."/>
        </authorList>
    </citation>
    <scope>NUCLEOTIDE SEQUENCE [LARGE SCALE GENOMIC DNA]</scope>
    <source>
        <strain evidence="3">DH-2019</strain>
    </source>
</reference>
<accession>A0ABR0VSX7</accession>
<keyword evidence="1" id="KW-0812">Transmembrane</keyword>
<feature type="chain" id="PRO_5045358534" description="Transmembrane protein" evidence="2">
    <location>
        <begin position="26"/>
        <end position="297"/>
    </location>
</feature>
<dbReference type="PANTHER" id="PTHR33512:SF4">
    <property type="entry name" value="PROTEIN, PUTATIVE (DUF1191)-RELATED"/>
    <property type="match status" value="1"/>
</dbReference>
<dbReference type="EMBL" id="JABTTQ020000852">
    <property type="protein sequence ID" value="KAK6137306.1"/>
    <property type="molecule type" value="Genomic_DNA"/>
</dbReference>
<sequence>METKTSNFYFIVLFLFLHLRCSINCLKDNFDESLDTIFHDHAFRVMIHHHPHTGALYNATLPTNLAGIKVSVVRLRSRTLWKKGANFSNFIIPPKTHPLPYVKRILIVYHSLGNWSSLYYNLSGYSLVSPVLGFLVYNASNLSSKNLLKIELNNTLGKPISVEFQNSTLANGRRFCASFGEFGEVLLSEMSLPNVCYSKNLGRFSIVIPFKKQQGIIIRQFWVMGFVGLVLVGLAGAVAVRSFVGKMNQEMGKEADEGECLKTYWIGNSKMPRAEVIRTQPVLESTIPPNPKMSWYA</sequence>
<organism evidence="3 4">
    <name type="scientific">Rehmannia glutinosa</name>
    <name type="common">Chinese foxglove</name>
    <dbReference type="NCBI Taxonomy" id="99300"/>
    <lineage>
        <taxon>Eukaryota</taxon>
        <taxon>Viridiplantae</taxon>
        <taxon>Streptophyta</taxon>
        <taxon>Embryophyta</taxon>
        <taxon>Tracheophyta</taxon>
        <taxon>Spermatophyta</taxon>
        <taxon>Magnoliopsida</taxon>
        <taxon>eudicotyledons</taxon>
        <taxon>Gunneridae</taxon>
        <taxon>Pentapetalae</taxon>
        <taxon>asterids</taxon>
        <taxon>lamiids</taxon>
        <taxon>Lamiales</taxon>
        <taxon>Orobanchaceae</taxon>
        <taxon>Rehmannieae</taxon>
        <taxon>Rehmannia</taxon>
    </lineage>
</organism>
<keyword evidence="1" id="KW-1133">Transmembrane helix</keyword>
<evidence type="ECO:0008006" key="5">
    <source>
        <dbReference type="Google" id="ProtNLM"/>
    </source>
</evidence>
<proteinExistence type="predicted"/>
<gene>
    <name evidence="3" type="ORF">DH2020_028947</name>
</gene>
<dbReference type="Pfam" id="PF06697">
    <property type="entry name" value="DUF1191"/>
    <property type="match status" value="1"/>
</dbReference>
<keyword evidence="4" id="KW-1185">Reference proteome</keyword>
<feature type="signal peptide" evidence="2">
    <location>
        <begin position="1"/>
        <end position="25"/>
    </location>
</feature>
<dbReference type="InterPro" id="IPR010605">
    <property type="entry name" value="DUF1191"/>
</dbReference>
<keyword evidence="1" id="KW-0472">Membrane</keyword>
<feature type="transmembrane region" description="Helical" evidence="1">
    <location>
        <begin position="221"/>
        <end position="244"/>
    </location>
</feature>
<evidence type="ECO:0000256" key="1">
    <source>
        <dbReference type="SAM" id="Phobius"/>
    </source>
</evidence>
<dbReference type="Proteomes" id="UP001318860">
    <property type="component" value="Unassembled WGS sequence"/>
</dbReference>
<keyword evidence="2" id="KW-0732">Signal</keyword>
<evidence type="ECO:0000313" key="4">
    <source>
        <dbReference type="Proteomes" id="UP001318860"/>
    </source>
</evidence>
<name>A0ABR0VSX7_REHGL</name>
<evidence type="ECO:0000256" key="2">
    <source>
        <dbReference type="SAM" id="SignalP"/>
    </source>
</evidence>
<protein>
    <recommendedName>
        <fullName evidence="5">Transmembrane protein</fullName>
    </recommendedName>
</protein>